<dbReference type="AlphaFoldDB" id="A0AAD9VBX9"/>
<proteinExistence type="predicted"/>
<sequence length="316" mass="35724">FVSSVQTQPGKLKCPDCETPTCEPVLTSAAHSKFVFIEFAPELMNVIKFYENISVGQAEYKLKGMVQSYNKHFTCAVFVQGKWTSIDDLCRSVKEFTSLAALTKQFKQGWFFLIYELSNIFCELTDFSACTDSIDREMKEEFVSSVQTQPGKLKCPDCETPTCEPVLTSAAHSKFVFIEFAPELMNVIKLYENISVGQAEHKLKGMVRSYNKHFTCAVFVQGKWTYIDDLCTSVKEFTSLAALTKQFKQGWFFTIYEVTNVVCESQSCKADNEHIEASMPAKKRKHLKSGVQAETPLNCSNHDNVLTVDNNVSQIK</sequence>
<accession>A0AAD9VBX9</accession>
<dbReference type="EMBL" id="JARQWQ010000011">
    <property type="protein sequence ID" value="KAK2568699.1"/>
    <property type="molecule type" value="Genomic_DNA"/>
</dbReference>
<feature type="non-terminal residue" evidence="1">
    <location>
        <position position="1"/>
    </location>
</feature>
<evidence type="ECO:0000313" key="1">
    <source>
        <dbReference type="EMBL" id="KAK2568699.1"/>
    </source>
</evidence>
<comment type="caution">
    <text evidence="1">The sequence shown here is derived from an EMBL/GenBank/DDBJ whole genome shotgun (WGS) entry which is preliminary data.</text>
</comment>
<reference evidence="1" key="2">
    <citation type="journal article" date="2023" name="Science">
        <title>Genomic signatures of disease resistance in endangered staghorn corals.</title>
        <authorList>
            <person name="Vollmer S.V."/>
            <person name="Selwyn J.D."/>
            <person name="Despard B.A."/>
            <person name="Roesel C.L."/>
        </authorList>
    </citation>
    <scope>NUCLEOTIDE SEQUENCE</scope>
    <source>
        <strain evidence="1">K2</strain>
    </source>
</reference>
<reference evidence="1" key="1">
    <citation type="journal article" date="2023" name="G3 (Bethesda)">
        <title>Whole genome assembly and annotation of the endangered Caribbean coral Acropora cervicornis.</title>
        <authorList>
            <person name="Selwyn J.D."/>
            <person name="Vollmer S.V."/>
        </authorList>
    </citation>
    <scope>NUCLEOTIDE SEQUENCE</scope>
    <source>
        <strain evidence="1">K2</strain>
    </source>
</reference>
<evidence type="ECO:0000313" key="2">
    <source>
        <dbReference type="Proteomes" id="UP001249851"/>
    </source>
</evidence>
<organism evidence="1 2">
    <name type="scientific">Acropora cervicornis</name>
    <name type="common">Staghorn coral</name>
    <dbReference type="NCBI Taxonomy" id="6130"/>
    <lineage>
        <taxon>Eukaryota</taxon>
        <taxon>Metazoa</taxon>
        <taxon>Cnidaria</taxon>
        <taxon>Anthozoa</taxon>
        <taxon>Hexacorallia</taxon>
        <taxon>Scleractinia</taxon>
        <taxon>Astrocoeniina</taxon>
        <taxon>Acroporidae</taxon>
        <taxon>Acropora</taxon>
    </lineage>
</organism>
<dbReference type="Proteomes" id="UP001249851">
    <property type="component" value="Unassembled WGS sequence"/>
</dbReference>
<protein>
    <submittedName>
        <fullName evidence="1">Uncharacterized protein</fullName>
    </submittedName>
</protein>
<name>A0AAD9VBX9_ACRCE</name>
<feature type="non-terminal residue" evidence="1">
    <location>
        <position position="316"/>
    </location>
</feature>
<gene>
    <name evidence="1" type="ORF">P5673_006692</name>
</gene>
<keyword evidence="2" id="KW-1185">Reference proteome</keyword>